<dbReference type="EMBL" id="AZEB01000002">
    <property type="protein sequence ID" value="KRL23114.1"/>
    <property type="molecule type" value="Genomic_DNA"/>
</dbReference>
<evidence type="ECO:0000313" key="2">
    <source>
        <dbReference type="EMBL" id="KRL23114.1"/>
    </source>
</evidence>
<feature type="transmembrane region" description="Helical" evidence="1">
    <location>
        <begin position="12"/>
        <end position="34"/>
    </location>
</feature>
<keyword evidence="3" id="KW-1185">Reference proteome</keyword>
<gene>
    <name evidence="2" type="ORF">FC98_GL001152</name>
</gene>
<accession>A0A0R1NZZ0</accession>
<proteinExistence type="predicted"/>
<evidence type="ECO:0000313" key="3">
    <source>
        <dbReference type="Proteomes" id="UP000051439"/>
    </source>
</evidence>
<dbReference type="AlphaFoldDB" id="A0A0R1NZZ0"/>
<dbReference type="Proteomes" id="UP000051439">
    <property type="component" value="Unassembled WGS sequence"/>
</dbReference>
<feature type="transmembrane region" description="Helical" evidence="1">
    <location>
        <begin position="67"/>
        <end position="89"/>
    </location>
</feature>
<name>A0A0R1NZZ0_9LACO</name>
<organism evidence="2 3">
    <name type="scientific">Lentilactobacillus kisonensis DSM 19906 = JCM 15041</name>
    <dbReference type="NCBI Taxonomy" id="1423766"/>
    <lineage>
        <taxon>Bacteria</taxon>
        <taxon>Bacillati</taxon>
        <taxon>Bacillota</taxon>
        <taxon>Bacilli</taxon>
        <taxon>Lactobacillales</taxon>
        <taxon>Lactobacillaceae</taxon>
        <taxon>Lentilactobacillus</taxon>
    </lineage>
</organism>
<reference evidence="2 3" key="1">
    <citation type="journal article" date="2015" name="Genome Announc.">
        <title>Expanding the biotechnology potential of lactobacilli through comparative genomics of 213 strains and associated genera.</title>
        <authorList>
            <person name="Sun Z."/>
            <person name="Harris H.M."/>
            <person name="McCann A."/>
            <person name="Guo C."/>
            <person name="Argimon S."/>
            <person name="Zhang W."/>
            <person name="Yang X."/>
            <person name="Jeffery I.B."/>
            <person name="Cooney J.C."/>
            <person name="Kagawa T.F."/>
            <person name="Liu W."/>
            <person name="Song Y."/>
            <person name="Salvetti E."/>
            <person name="Wrobel A."/>
            <person name="Rasinkangas P."/>
            <person name="Parkhill J."/>
            <person name="Rea M.C."/>
            <person name="O'Sullivan O."/>
            <person name="Ritari J."/>
            <person name="Douillard F.P."/>
            <person name="Paul Ross R."/>
            <person name="Yang R."/>
            <person name="Briner A.E."/>
            <person name="Felis G.E."/>
            <person name="de Vos W.M."/>
            <person name="Barrangou R."/>
            <person name="Klaenhammer T.R."/>
            <person name="Caufield P.W."/>
            <person name="Cui Y."/>
            <person name="Zhang H."/>
            <person name="O'Toole P.W."/>
        </authorList>
    </citation>
    <scope>NUCLEOTIDE SEQUENCE [LARGE SCALE GENOMIC DNA]</scope>
    <source>
        <strain evidence="2 3">DSM 19906</strain>
    </source>
</reference>
<keyword evidence="1" id="KW-0812">Transmembrane</keyword>
<comment type="caution">
    <text evidence="2">The sequence shown here is derived from an EMBL/GenBank/DDBJ whole genome shotgun (WGS) entry which is preliminary data.</text>
</comment>
<sequence length="96" mass="11108">MIILNKQKPVQSYFWLKVIALSIIIAIFYLIVIASQTTTVIFTFDVTLTAVYAYWSGIYFRRGQNRLAIIVLIGWILIPISFIIIHYLIGFLLPIQ</sequence>
<evidence type="ECO:0000256" key="1">
    <source>
        <dbReference type="SAM" id="Phobius"/>
    </source>
</evidence>
<keyword evidence="1" id="KW-0472">Membrane</keyword>
<keyword evidence="1" id="KW-1133">Transmembrane helix</keyword>
<protein>
    <submittedName>
        <fullName evidence="2">Uncharacterized protein</fullName>
    </submittedName>
</protein>
<dbReference type="PATRIC" id="fig|1423766.4.peg.1188"/>
<feature type="transmembrane region" description="Helical" evidence="1">
    <location>
        <begin position="40"/>
        <end position="60"/>
    </location>
</feature>
<dbReference type="RefSeq" id="WP_008856583.1">
    <property type="nucleotide sequence ID" value="NZ_AZEB01000002.1"/>
</dbReference>